<evidence type="ECO:0008006" key="3">
    <source>
        <dbReference type="Google" id="ProtNLM"/>
    </source>
</evidence>
<sequence>MGQPNKGRFLDRPTPWVDPPAPGPTVVIDIDGPLANMDEFAHLIQAPKYKDRDWKAFHSHFGDAALNRAGGRLVRDLVDAGFTIAYTTTRLDTFMPTTDYWIRQKSLPPGHIECREFWTDGTVRPSLDIKRRHWWKWVDKYEDQSPVVAWIDDGPEAVAMLAEQGCPVWKFDQLVVEHLAGNLLPTIERGPRPAEELAKQRAEARPIFDEAEAEHQRKHKKWQQAHVARMKQRQRERRQRRAQS</sequence>
<feature type="region of interest" description="Disordered" evidence="1">
    <location>
        <begin position="197"/>
        <end position="244"/>
    </location>
</feature>
<feature type="compositionally biased region" description="Basic residues" evidence="1">
    <location>
        <begin position="216"/>
        <end position="244"/>
    </location>
</feature>
<dbReference type="EMBL" id="CP132970">
    <property type="protein sequence ID" value="XBW03339.1"/>
    <property type="molecule type" value="Genomic_DNA"/>
</dbReference>
<gene>
    <name evidence="2" type="ORF">RBB84_18930</name>
</gene>
<feature type="region of interest" description="Disordered" evidence="1">
    <location>
        <begin position="1"/>
        <end position="22"/>
    </location>
</feature>
<feature type="compositionally biased region" description="Basic and acidic residues" evidence="1">
    <location>
        <begin position="197"/>
        <end position="208"/>
    </location>
</feature>
<dbReference type="RefSeq" id="WP_254707621.1">
    <property type="nucleotide sequence ID" value="NZ_CP132970.1"/>
</dbReference>
<accession>A0AAU7UU56</accession>
<proteinExistence type="predicted"/>
<protein>
    <recommendedName>
        <fullName evidence="3">Polynucleotide kinase</fullName>
    </recommendedName>
</protein>
<evidence type="ECO:0000313" key="2">
    <source>
        <dbReference type="EMBL" id="XBW03339.1"/>
    </source>
</evidence>
<dbReference type="Gene3D" id="3.40.50.1000">
    <property type="entry name" value="HAD superfamily/HAD-like"/>
    <property type="match status" value="1"/>
</dbReference>
<dbReference type="KEGG" id="rhox:RBB84_18930"/>
<name>A0AAU7UU56_9NOCA</name>
<reference evidence="2" key="1">
    <citation type="submission" date="2023-08" db="EMBL/GenBank/DDBJ databases">
        <title>The novel hydrolase IpcH responsible for the initial isoprocarb degradation step in Rhodococcus sp. D-6.</title>
        <authorList>
            <person name="Zhu Q."/>
        </authorList>
    </citation>
    <scope>NUCLEOTIDE SEQUENCE</scope>
    <source>
        <strain evidence="2">D-6</strain>
    </source>
</reference>
<organism evidence="2">
    <name type="scientific">Rhodococcus sp. D-6</name>
    <dbReference type="NCBI Taxonomy" id="1387842"/>
    <lineage>
        <taxon>Bacteria</taxon>
        <taxon>Bacillati</taxon>
        <taxon>Actinomycetota</taxon>
        <taxon>Actinomycetes</taxon>
        <taxon>Mycobacteriales</taxon>
        <taxon>Nocardiaceae</taxon>
        <taxon>Rhodococcus</taxon>
    </lineage>
</organism>
<dbReference type="GeneID" id="86868594"/>
<evidence type="ECO:0000256" key="1">
    <source>
        <dbReference type="SAM" id="MobiDB-lite"/>
    </source>
</evidence>
<dbReference type="InterPro" id="IPR023214">
    <property type="entry name" value="HAD_sf"/>
</dbReference>
<dbReference type="AlphaFoldDB" id="A0AAU7UU56"/>